<organism evidence="7 8">
    <name type="scientific">Rhodopirellula halodulae</name>
    <dbReference type="NCBI Taxonomy" id="2894198"/>
    <lineage>
        <taxon>Bacteria</taxon>
        <taxon>Pseudomonadati</taxon>
        <taxon>Planctomycetota</taxon>
        <taxon>Planctomycetia</taxon>
        <taxon>Pirellulales</taxon>
        <taxon>Pirellulaceae</taxon>
        <taxon>Rhodopirellula</taxon>
    </lineage>
</organism>
<dbReference type="EC" id="3.6.1.7" evidence="2 4"/>
<dbReference type="InterPro" id="IPR001792">
    <property type="entry name" value="Acylphosphatase-like_dom"/>
</dbReference>
<feature type="active site" evidence="4">
    <location>
        <position position="23"/>
    </location>
</feature>
<comment type="similarity">
    <text evidence="1 5">Belongs to the acylphosphatase family.</text>
</comment>
<evidence type="ECO:0000313" key="7">
    <source>
        <dbReference type="EMBL" id="MCC9643874.1"/>
    </source>
</evidence>
<dbReference type="PANTHER" id="PTHR47268:SF4">
    <property type="entry name" value="ACYLPHOSPHATASE"/>
    <property type="match status" value="1"/>
</dbReference>
<comment type="caution">
    <text evidence="7">The sequence shown here is derived from an EMBL/GenBank/DDBJ whole genome shotgun (WGS) entry which is preliminary data.</text>
</comment>
<evidence type="ECO:0000256" key="4">
    <source>
        <dbReference type="PROSITE-ProRule" id="PRU00520"/>
    </source>
</evidence>
<dbReference type="PROSITE" id="PS00151">
    <property type="entry name" value="ACYLPHOSPHATASE_2"/>
    <property type="match status" value="1"/>
</dbReference>
<evidence type="ECO:0000259" key="6">
    <source>
        <dbReference type="PROSITE" id="PS51160"/>
    </source>
</evidence>
<dbReference type="InterPro" id="IPR017968">
    <property type="entry name" value="Acylphosphatase_CS"/>
</dbReference>
<accession>A0ABS8NJZ5</accession>
<dbReference type="Pfam" id="PF00708">
    <property type="entry name" value="Acylphosphatase"/>
    <property type="match status" value="1"/>
</dbReference>
<dbReference type="EMBL" id="JAJKFW010000025">
    <property type="protein sequence ID" value="MCC9643874.1"/>
    <property type="molecule type" value="Genomic_DNA"/>
</dbReference>
<evidence type="ECO:0000256" key="1">
    <source>
        <dbReference type="ARBA" id="ARBA00005614"/>
    </source>
</evidence>
<name>A0ABS8NJZ5_9BACT</name>
<sequence>MSTHKQIRKVVRYRGHVQGVGFRANAIHQGRGLTIQGFVRNEPDGDVLMDVQGPQEDVLELLKRVANSMERKINDAFIDDRAPLPDREKFSIHP</sequence>
<evidence type="ECO:0000313" key="8">
    <source>
        <dbReference type="Proteomes" id="UP001430306"/>
    </source>
</evidence>
<keyword evidence="4" id="KW-0378">Hydrolase</keyword>
<dbReference type="PROSITE" id="PS51160">
    <property type="entry name" value="ACYLPHOSPHATASE_3"/>
    <property type="match status" value="1"/>
</dbReference>
<protein>
    <recommendedName>
        <fullName evidence="2 4">acylphosphatase</fullName>
        <ecNumber evidence="2 4">3.6.1.7</ecNumber>
    </recommendedName>
</protein>
<reference evidence="7" key="1">
    <citation type="submission" date="2021-11" db="EMBL/GenBank/DDBJ databases">
        <title>Genome sequence.</title>
        <authorList>
            <person name="Sun Q."/>
        </authorList>
    </citation>
    <scope>NUCLEOTIDE SEQUENCE</scope>
    <source>
        <strain evidence="7">JC740</strain>
    </source>
</reference>
<dbReference type="RefSeq" id="WP_230274828.1">
    <property type="nucleotide sequence ID" value="NZ_JAJKFW010000025.1"/>
</dbReference>
<dbReference type="Proteomes" id="UP001430306">
    <property type="component" value="Unassembled WGS sequence"/>
</dbReference>
<keyword evidence="8" id="KW-1185">Reference proteome</keyword>
<comment type="catalytic activity">
    <reaction evidence="3 4">
        <text>an acyl phosphate + H2O = a carboxylate + phosphate + H(+)</text>
        <dbReference type="Rhea" id="RHEA:14965"/>
        <dbReference type="ChEBI" id="CHEBI:15377"/>
        <dbReference type="ChEBI" id="CHEBI:15378"/>
        <dbReference type="ChEBI" id="CHEBI:29067"/>
        <dbReference type="ChEBI" id="CHEBI:43474"/>
        <dbReference type="ChEBI" id="CHEBI:59918"/>
        <dbReference type="EC" id="3.6.1.7"/>
    </reaction>
</comment>
<dbReference type="SUPFAM" id="SSF54975">
    <property type="entry name" value="Acylphosphatase/BLUF domain-like"/>
    <property type="match status" value="1"/>
</dbReference>
<dbReference type="InterPro" id="IPR036046">
    <property type="entry name" value="Acylphosphatase-like_dom_sf"/>
</dbReference>
<proteinExistence type="inferred from homology"/>
<evidence type="ECO:0000256" key="2">
    <source>
        <dbReference type="ARBA" id="ARBA00012150"/>
    </source>
</evidence>
<dbReference type="Gene3D" id="3.30.70.100">
    <property type="match status" value="1"/>
</dbReference>
<evidence type="ECO:0000256" key="3">
    <source>
        <dbReference type="ARBA" id="ARBA00047645"/>
    </source>
</evidence>
<feature type="domain" description="Acylphosphatase-like" evidence="6">
    <location>
        <begin position="8"/>
        <end position="94"/>
    </location>
</feature>
<evidence type="ECO:0000256" key="5">
    <source>
        <dbReference type="RuleBase" id="RU004168"/>
    </source>
</evidence>
<feature type="active site" evidence="4">
    <location>
        <position position="41"/>
    </location>
</feature>
<dbReference type="PANTHER" id="PTHR47268">
    <property type="entry name" value="ACYLPHOSPHATASE"/>
    <property type="match status" value="1"/>
</dbReference>
<gene>
    <name evidence="7" type="ORF">LOC71_16430</name>
</gene>
<dbReference type="InterPro" id="IPR020456">
    <property type="entry name" value="Acylphosphatase"/>
</dbReference>